<dbReference type="CDD" id="cd00293">
    <property type="entry name" value="USP-like"/>
    <property type="match status" value="1"/>
</dbReference>
<sequence>MQEQAKTLVVAIDLSPAAGPVIEAAAWIAGASAGRLWLIHVAEPDPAFVGWKAGPDSVREHVSERFHAEHQLLQSHAEVLRRRGQVATALLVQGDPAERIVAESEKLGADIIVLGSRGHGPTYEFLVGSVAHDVLRHAPCPVLMVPVPANL</sequence>
<comment type="similarity">
    <text evidence="1">Belongs to the universal stress protein A family.</text>
</comment>
<organism evidence="3">
    <name type="scientific">metagenome</name>
    <dbReference type="NCBI Taxonomy" id="256318"/>
    <lineage>
        <taxon>unclassified sequences</taxon>
        <taxon>metagenomes</taxon>
    </lineage>
</organism>
<dbReference type="SUPFAM" id="SSF52402">
    <property type="entry name" value="Adenine nucleotide alpha hydrolases-like"/>
    <property type="match status" value="1"/>
</dbReference>
<feature type="domain" description="UspA" evidence="2">
    <location>
        <begin position="6"/>
        <end position="146"/>
    </location>
</feature>
<name>A0A380THC5_9ZZZZ</name>
<protein>
    <submittedName>
        <fullName evidence="3">Universal stress protein</fullName>
    </submittedName>
</protein>
<evidence type="ECO:0000256" key="1">
    <source>
        <dbReference type="ARBA" id="ARBA00008791"/>
    </source>
</evidence>
<dbReference type="EMBL" id="UIDG01000404">
    <property type="protein sequence ID" value="SUS07568.1"/>
    <property type="molecule type" value="Genomic_DNA"/>
</dbReference>
<dbReference type="PANTHER" id="PTHR46268">
    <property type="entry name" value="STRESS RESPONSE PROTEIN NHAX"/>
    <property type="match status" value="1"/>
</dbReference>
<dbReference type="InterPro" id="IPR006015">
    <property type="entry name" value="Universal_stress_UspA"/>
</dbReference>
<gene>
    <name evidence="3" type="ORF">DF3PB_4620004</name>
</gene>
<dbReference type="AlphaFoldDB" id="A0A380THC5"/>
<dbReference type="InterPro" id="IPR006016">
    <property type="entry name" value="UspA"/>
</dbReference>
<accession>A0A380THC5</accession>
<dbReference type="InterPro" id="IPR014729">
    <property type="entry name" value="Rossmann-like_a/b/a_fold"/>
</dbReference>
<dbReference type="Gene3D" id="3.40.50.620">
    <property type="entry name" value="HUPs"/>
    <property type="match status" value="1"/>
</dbReference>
<reference evidence="3" key="1">
    <citation type="submission" date="2018-07" db="EMBL/GenBank/DDBJ databases">
        <authorList>
            <person name="Quirk P.G."/>
            <person name="Krulwich T.A."/>
        </authorList>
    </citation>
    <scope>NUCLEOTIDE SEQUENCE</scope>
</reference>
<dbReference type="Pfam" id="PF00582">
    <property type="entry name" value="Usp"/>
    <property type="match status" value="1"/>
</dbReference>
<evidence type="ECO:0000313" key="3">
    <source>
        <dbReference type="EMBL" id="SUS07568.1"/>
    </source>
</evidence>
<proteinExistence type="inferred from homology"/>
<evidence type="ECO:0000259" key="2">
    <source>
        <dbReference type="Pfam" id="PF00582"/>
    </source>
</evidence>
<dbReference type="PANTHER" id="PTHR46268:SF6">
    <property type="entry name" value="UNIVERSAL STRESS PROTEIN UP12"/>
    <property type="match status" value="1"/>
</dbReference>
<dbReference type="PRINTS" id="PR01438">
    <property type="entry name" value="UNVRSLSTRESS"/>
</dbReference>